<proteinExistence type="predicted"/>
<accession>A0ABY7CDQ3</accession>
<evidence type="ECO:0000313" key="3">
    <source>
        <dbReference type="Proteomes" id="UP001164743"/>
    </source>
</evidence>
<name>A0ABY7CDQ3_9BASI</name>
<feature type="compositionally biased region" description="Basic and acidic residues" evidence="1">
    <location>
        <begin position="1"/>
        <end position="11"/>
    </location>
</feature>
<dbReference type="GeneID" id="77808026"/>
<feature type="region of interest" description="Disordered" evidence="1">
    <location>
        <begin position="1"/>
        <end position="62"/>
    </location>
</feature>
<sequence length="147" mass="16451">MDTNPKTKESLRNSVDSPDDPVLDRYSESKDDSNIGQSSTENPKNTNQIGPDPKTLISQSPVVNPTSYRGVLHGKVKHLLLGVKQAVAKSEQRKGNMGQLQQERARHQERREGLVNHALEVILLQLCKQHLLLNNTCGKRMFPSELC</sequence>
<dbReference type="Proteomes" id="UP001164743">
    <property type="component" value="Chromosome 3A"/>
</dbReference>
<evidence type="ECO:0000313" key="2">
    <source>
        <dbReference type="EMBL" id="WAQ82824.1"/>
    </source>
</evidence>
<organism evidence="2 3">
    <name type="scientific">Puccinia triticina</name>
    <dbReference type="NCBI Taxonomy" id="208348"/>
    <lineage>
        <taxon>Eukaryota</taxon>
        <taxon>Fungi</taxon>
        <taxon>Dikarya</taxon>
        <taxon>Basidiomycota</taxon>
        <taxon>Pucciniomycotina</taxon>
        <taxon>Pucciniomycetes</taxon>
        <taxon>Pucciniales</taxon>
        <taxon>Pucciniaceae</taxon>
        <taxon>Puccinia</taxon>
    </lineage>
</organism>
<evidence type="ECO:0000256" key="1">
    <source>
        <dbReference type="SAM" id="MobiDB-lite"/>
    </source>
</evidence>
<reference evidence="2" key="1">
    <citation type="submission" date="2022-10" db="EMBL/GenBank/DDBJ databases">
        <title>Puccinia triticina Genome sequencing and assembly.</title>
        <authorList>
            <person name="Li C."/>
        </authorList>
    </citation>
    <scope>NUCLEOTIDE SEQUENCE</scope>
    <source>
        <strain evidence="2">Pt15</strain>
    </source>
</reference>
<evidence type="ECO:0008006" key="4">
    <source>
        <dbReference type="Google" id="ProtNLM"/>
    </source>
</evidence>
<dbReference type="RefSeq" id="XP_053018379.1">
    <property type="nucleotide sequence ID" value="XM_053167131.1"/>
</dbReference>
<keyword evidence="3" id="KW-1185">Reference proteome</keyword>
<feature type="compositionally biased region" description="Basic and acidic residues" evidence="1">
    <location>
        <begin position="22"/>
        <end position="33"/>
    </location>
</feature>
<dbReference type="EMBL" id="CP110423">
    <property type="protein sequence ID" value="WAQ82824.1"/>
    <property type="molecule type" value="Genomic_DNA"/>
</dbReference>
<protein>
    <recommendedName>
        <fullName evidence="4">Pinin/SDK/MemA protein domain-containing protein</fullName>
    </recommendedName>
</protein>
<gene>
    <name evidence="2" type="ORF">PtA15_3A188</name>
</gene>
<feature type="compositionally biased region" description="Polar residues" evidence="1">
    <location>
        <begin position="34"/>
        <end position="49"/>
    </location>
</feature>